<comment type="caution">
    <text evidence="9">The sequence shown here is derived from an EMBL/GenBank/DDBJ whole genome shotgun (WGS) entry which is preliminary data.</text>
</comment>
<dbReference type="Pfam" id="PF03180">
    <property type="entry name" value="Lipoprotein_9"/>
    <property type="match status" value="1"/>
</dbReference>
<keyword evidence="5 6" id="KW-0449">Lipoprotein</keyword>
<dbReference type="PATRIC" id="fig|54005.3.peg.1371"/>
<dbReference type="AlphaFoldDB" id="A0A133PKT7"/>
<dbReference type="Proteomes" id="UP000070174">
    <property type="component" value="Unassembled WGS sequence"/>
</dbReference>
<sequence>MTTRRKKMKKTKILFTLIGLIAVLTACGKDNKQEVKEAKSGELTKVTIGASETPHGELIKALEPEFKKEGIDLDLVVFSDYVQPNLQLESGDLDLNFYQHQPYLDSFNKDRKTNIVSLENSKIFITPLLGFSSKIKDIKDLEDGAEIIIPNDPTNGARALLILDKEGLIKLKDRNNLNSTEVDIVENPKNLKFTAVDAQNIPRVYQDADLAFINPNFAISNGLDPKDAIITEAKDSPYANIVAVRSGEENNEVYKKVVKVLQSEASRKYIEDTFKGAVLPTF</sequence>
<keyword evidence="3" id="KW-0472">Membrane</keyword>
<dbReference type="PANTHER" id="PTHR30429:SF0">
    <property type="entry name" value="METHIONINE-BINDING LIPOPROTEIN METQ"/>
    <property type="match status" value="1"/>
</dbReference>
<evidence type="ECO:0000256" key="2">
    <source>
        <dbReference type="ARBA" id="ARBA00022729"/>
    </source>
</evidence>
<dbReference type="GO" id="GO:0016020">
    <property type="term" value="C:membrane"/>
    <property type="evidence" value="ECO:0007669"/>
    <property type="project" value="UniProtKB-SubCell"/>
</dbReference>
<evidence type="ECO:0000256" key="3">
    <source>
        <dbReference type="ARBA" id="ARBA00023136"/>
    </source>
</evidence>
<keyword evidence="4" id="KW-0564">Palmitate</keyword>
<dbReference type="InterPro" id="IPR004872">
    <property type="entry name" value="Lipoprotein_NlpA"/>
</dbReference>
<evidence type="ECO:0000256" key="5">
    <source>
        <dbReference type="ARBA" id="ARBA00023288"/>
    </source>
</evidence>
<evidence type="ECO:0000256" key="4">
    <source>
        <dbReference type="ARBA" id="ARBA00023139"/>
    </source>
</evidence>
<evidence type="ECO:0000313" key="10">
    <source>
        <dbReference type="Proteomes" id="UP000070174"/>
    </source>
</evidence>
<evidence type="ECO:0000313" key="9">
    <source>
        <dbReference type="EMBL" id="KXA29158.1"/>
    </source>
</evidence>
<dbReference type="EMBL" id="LRQE01000037">
    <property type="protein sequence ID" value="KXA29158.1"/>
    <property type="molecule type" value="Genomic_DNA"/>
</dbReference>
<feature type="chain" id="PRO_5007458245" description="Lipoprotein" evidence="8">
    <location>
        <begin position="29"/>
        <end position="282"/>
    </location>
</feature>
<evidence type="ECO:0000256" key="8">
    <source>
        <dbReference type="SAM" id="SignalP"/>
    </source>
</evidence>
<keyword evidence="2 8" id="KW-0732">Signal</keyword>
<dbReference type="PANTHER" id="PTHR30429">
    <property type="entry name" value="D-METHIONINE-BINDING LIPOPROTEIN METQ"/>
    <property type="match status" value="1"/>
</dbReference>
<reference evidence="9 10" key="1">
    <citation type="submission" date="2016-01" db="EMBL/GenBank/DDBJ databases">
        <authorList>
            <person name="Oliw E.H."/>
        </authorList>
    </citation>
    <scope>NUCLEOTIDE SEQUENCE [LARGE SCALE GENOMIC DNA]</scope>
    <source>
        <strain evidence="9 10">CMW7756A</strain>
    </source>
</reference>
<feature type="signal peptide" evidence="8">
    <location>
        <begin position="1"/>
        <end position="28"/>
    </location>
</feature>
<evidence type="ECO:0000256" key="7">
    <source>
        <dbReference type="PIRSR" id="PIRSR002854-1"/>
    </source>
</evidence>
<accession>A0A133PKT7</accession>
<comment type="subcellular location">
    <subcellularLocation>
        <location evidence="1">Membrane</location>
        <topology evidence="1">Lipid-anchor</topology>
    </subcellularLocation>
</comment>
<protein>
    <recommendedName>
        <fullName evidence="6">Lipoprotein</fullName>
    </recommendedName>
</protein>
<name>A0A133PKT7_9FIRM</name>
<dbReference type="PIRSF" id="PIRSF002854">
    <property type="entry name" value="MetQ"/>
    <property type="match status" value="1"/>
</dbReference>
<dbReference type="Gene3D" id="3.40.190.10">
    <property type="entry name" value="Periplasmic binding protein-like II"/>
    <property type="match status" value="2"/>
</dbReference>
<feature type="lipid moiety-binding region" description="S-diacylglycerol cysteine" evidence="7">
    <location>
        <position position="27"/>
    </location>
</feature>
<evidence type="ECO:0000256" key="6">
    <source>
        <dbReference type="PIRNR" id="PIRNR002854"/>
    </source>
</evidence>
<dbReference type="SUPFAM" id="SSF53850">
    <property type="entry name" value="Periplasmic binding protein-like II"/>
    <property type="match status" value="1"/>
</dbReference>
<proteinExistence type="inferred from homology"/>
<comment type="similarity">
    <text evidence="6">Belongs to the nlpA lipoprotein family.</text>
</comment>
<evidence type="ECO:0000256" key="1">
    <source>
        <dbReference type="ARBA" id="ARBA00004635"/>
    </source>
</evidence>
<gene>
    <name evidence="9" type="ORF">HMPREF3229_01408</name>
</gene>
<dbReference type="PROSITE" id="PS51257">
    <property type="entry name" value="PROKAR_LIPOPROTEIN"/>
    <property type="match status" value="1"/>
</dbReference>
<organism evidence="9">
    <name type="scientific">Peptoniphilus harei</name>
    <dbReference type="NCBI Taxonomy" id="54005"/>
    <lineage>
        <taxon>Bacteria</taxon>
        <taxon>Bacillati</taxon>
        <taxon>Bacillota</taxon>
        <taxon>Tissierellia</taxon>
        <taxon>Tissierellales</taxon>
        <taxon>Peptoniphilaceae</taxon>
        <taxon>Peptoniphilus</taxon>
    </lineage>
</organism>